<evidence type="ECO:0000313" key="2">
    <source>
        <dbReference type="EnsemblMetazoa" id="CJA03947.1"/>
    </source>
</evidence>
<dbReference type="OMA" id="FMIVEFV"/>
<feature type="transmembrane region" description="Helical" evidence="1">
    <location>
        <begin position="181"/>
        <end position="206"/>
    </location>
</feature>
<evidence type="ECO:0000256" key="1">
    <source>
        <dbReference type="SAM" id="Phobius"/>
    </source>
</evidence>
<organism evidence="2 3">
    <name type="scientific">Caenorhabditis japonica</name>
    <dbReference type="NCBI Taxonomy" id="281687"/>
    <lineage>
        <taxon>Eukaryota</taxon>
        <taxon>Metazoa</taxon>
        <taxon>Ecdysozoa</taxon>
        <taxon>Nematoda</taxon>
        <taxon>Chromadorea</taxon>
        <taxon>Rhabditida</taxon>
        <taxon>Rhabditina</taxon>
        <taxon>Rhabditomorpha</taxon>
        <taxon>Rhabditoidea</taxon>
        <taxon>Rhabditidae</taxon>
        <taxon>Peloderinae</taxon>
        <taxon>Caenorhabditis</taxon>
    </lineage>
</organism>
<protein>
    <submittedName>
        <fullName evidence="2">Uncharacterized protein</fullName>
    </submittedName>
</protein>
<reference evidence="2" key="2">
    <citation type="submission" date="2022-06" db="UniProtKB">
        <authorList>
            <consortium name="EnsemblMetazoa"/>
        </authorList>
    </citation>
    <scope>IDENTIFICATION</scope>
    <source>
        <strain evidence="2">DF5081</strain>
    </source>
</reference>
<dbReference type="AlphaFoldDB" id="A0A8R1HQF5"/>
<dbReference type="Proteomes" id="UP000005237">
    <property type="component" value="Unassembled WGS sequence"/>
</dbReference>
<proteinExistence type="predicted"/>
<feature type="transmembrane region" description="Helical" evidence="1">
    <location>
        <begin position="132"/>
        <end position="151"/>
    </location>
</feature>
<keyword evidence="1" id="KW-0812">Transmembrane</keyword>
<keyword evidence="3" id="KW-1185">Reference proteome</keyword>
<reference evidence="3" key="1">
    <citation type="submission" date="2010-08" db="EMBL/GenBank/DDBJ databases">
        <authorList>
            <consortium name="Caenorhabditis japonica Sequencing Consortium"/>
            <person name="Wilson R.K."/>
        </authorList>
    </citation>
    <scope>NUCLEOTIDE SEQUENCE [LARGE SCALE GENOMIC DNA]</scope>
    <source>
        <strain evidence="3">DF5081</strain>
    </source>
</reference>
<keyword evidence="1" id="KW-0472">Membrane</keyword>
<sequence length="219" mass="23483">MADQNRPLTVEERRARRLAKILGNPEGRINRILSNGEDENGARHAPAIEGGEGYNILPNPLNSGEIIAPTVDPLLDFPGLPAEFAQFAGAGAGAGQMPQNLQTPPVKGINVTLVAIVLGLLSRGIMIATGPINIGVLWAIFYGTLVAKFSAAGMNNQTRNELAAMFQAMGNGNAFEKIMNIGFMIVEFVQSTVTFAASFLLAHLLLELYDFPADYQIVF</sequence>
<dbReference type="EnsemblMetazoa" id="CJA03947.1">
    <property type="protein sequence ID" value="CJA03947.1"/>
    <property type="gene ID" value="WBGene00123151"/>
</dbReference>
<name>A0A8R1HQF5_CAEJA</name>
<accession>A0A8R1HQF5</accession>
<keyword evidence="1" id="KW-1133">Transmembrane helix</keyword>
<evidence type="ECO:0000313" key="3">
    <source>
        <dbReference type="Proteomes" id="UP000005237"/>
    </source>
</evidence>